<dbReference type="EC" id="2.7.7.33" evidence="2"/>
<evidence type="ECO:0000313" key="2">
    <source>
        <dbReference type="EMBL" id="TPE48404.1"/>
    </source>
</evidence>
<proteinExistence type="predicted"/>
<dbReference type="InterPro" id="IPR013446">
    <property type="entry name" value="G1P_cyt_trans-like"/>
</dbReference>
<comment type="caution">
    <text evidence="2">The sequence shown here is derived from an EMBL/GenBank/DDBJ whole genome shotgun (WGS) entry which is preliminary data.</text>
</comment>
<feature type="domain" description="Nucleotidyl transferase" evidence="1">
    <location>
        <begin position="2"/>
        <end position="207"/>
    </location>
</feature>
<dbReference type="Gene3D" id="3.90.550.10">
    <property type="entry name" value="Spore Coat Polysaccharide Biosynthesis Protein SpsA, Chain A"/>
    <property type="match status" value="1"/>
</dbReference>
<protein>
    <submittedName>
        <fullName evidence="2">Glucose-1-phosphate cytidylyltransferase</fullName>
        <ecNumber evidence="2">2.7.7.33</ecNumber>
    </submittedName>
</protein>
<dbReference type="SUPFAM" id="SSF53448">
    <property type="entry name" value="Nucleotide-diphospho-sugar transferases"/>
    <property type="match status" value="1"/>
</dbReference>
<dbReference type="OrthoDB" id="9814110at2"/>
<dbReference type="NCBIfam" id="TIGR02623">
    <property type="entry name" value="G1P_cyt_trans"/>
    <property type="match status" value="1"/>
</dbReference>
<dbReference type="AlphaFoldDB" id="A0A501WJX9"/>
<name>A0A501WJX9_9RHOB</name>
<keyword evidence="3" id="KW-1185">Reference proteome</keyword>
<dbReference type="EMBL" id="VFRP01000022">
    <property type="protein sequence ID" value="TPE48404.1"/>
    <property type="molecule type" value="Genomic_DNA"/>
</dbReference>
<keyword evidence="2" id="KW-0548">Nucleotidyltransferase</keyword>
<gene>
    <name evidence="2" type="primary">rfbF</name>
    <name evidence="2" type="ORF">FJM51_17720</name>
</gene>
<dbReference type="RefSeq" id="WP_140455470.1">
    <property type="nucleotide sequence ID" value="NZ_VFRP01000022.1"/>
</dbReference>
<dbReference type="Proteomes" id="UP000319255">
    <property type="component" value="Unassembled WGS sequence"/>
</dbReference>
<dbReference type="CDD" id="cd02524">
    <property type="entry name" value="G1P_cytidylyltransferase"/>
    <property type="match status" value="1"/>
</dbReference>
<dbReference type="InterPro" id="IPR005835">
    <property type="entry name" value="NTP_transferase_dom"/>
</dbReference>
<reference evidence="2 3" key="1">
    <citation type="submission" date="2019-06" db="EMBL/GenBank/DDBJ databases">
        <title>A novel bacterium of genus Amaricoccus, isolated from marine sediment.</title>
        <authorList>
            <person name="Huang H."/>
            <person name="Mo K."/>
            <person name="Hu Y."/>
        </authorList>
    </citation>
    <scope>NUCLEOTIDE SEQUENCE [LARGE SCALE GENOMIC DNA]</scope>
    <source>
        <strain evidence="2 3">HB172011</strain>
    </source>
</reference>
<dbReference type="InterPro" id="IPR046981">
    <property type="entry name" value="G1P_cyt_trans"/>
</dbReference>
<dbReference type="GO" id="GO:0009243">
    <property type="term" value="P:O antigen biosynthetic process"/>
    <property type="evidence" value="ECO:0007669"/>
    <property type="project" value="InterPro"/>
</dbReference>
<keyword evidence="2" id="KW-0808">Transferase</keyword>
<dbReference type="PANTHER" id="PTHR47183:SF1">
    <property type="entry name" value="GLUCOSE-1-PHOSPHATE CYTIDYLYLTRANSFERASE"/>
    <property type="match status" value="1"/>
</dbReference>
<accession>A0A501WJX9</accession>
<evidence type="ECO:0000259" key="1">
    <source>
        <dbReference type="Pfam" id="PF00483"/>
    </source>
</evidence>
<dbReference type="GO" id="GO:0047343">
    <property type="term" value="F:glucose-1-phosphate cytidylyltransferase activity"/>
    <property type="evidence" value="ECO:0007669"/>
    <property type="project" value="UniProtKB-EC"/>
</dbReference>
<evidence type="ECO:0000313" key="3">
    <source>
        <dbReference type="Proteomes" id="UP000319255"/>
    </source>
</evidence>
<dbReference type="Pfam" id="PF00483">
    <property type="entry name" value="NTP_transferase"/>
    <property type="match status" value="1"/>
</dbReference>
<dbReference type="PANTHER" id="PTHR47183">
    <property type="entry name" value="GLUCOSE-1-PHOSPHATE CYTIDYLYLTRANSFERASE-RELATED"/>
    <property type="match status" value="1"/>
</dbReference>
<dbReference type="InterPro" id="IPR029044">
    <property type="entry name" value="Nucleotide-diphossugar_trans"/>
</dbReference>
<organism evidence="2 3">
    <name type="scientific">Amaricoccus solimangrovi</name>
    <dbReference type="NCBI Taxonomy" id="2589815"/>
    <lineage>
        <taxon>Bacteria</taxon>
        <taxon>Pseudomonadati</taxon>
        <taxon>Pseudomonadota</taxon>
        <taxon>Alphaproteobacteria</taxon>
        <taxon>Rhodobacterales</taxon>
        <taxon>Paracoccaceae</taxon>
        <taxon>Amaricoccus</taxon>
    </lineage>
</organism>
<sequence>MKVVIFAGGYGTRISEETTVLPKPLVEIGSMPILWHIMKIYSAHGLNDFVICCGYKGHLIKRYFLDLFHRENDMTIDLRDNSVEVHRTVTEPWKVTLADTGLETMTGGRLRRVRDYIGDEPFCLTYGDGVSDIDITALIEFHKAEGTLATVTAVQQPGRFGALDFAADANRVKGFREKSAMDGHLINGGFFVCEPGVIDYVDGDDDMWEHAPLRRIVAAGELSVYRHAGFWQNMDTLRDKHVLQELWDSGDAPWKIWDRPAARANAAE</sequence>